<evidence type="ECO:0000313" key="1">
    <source>
        <dbReference type="EMBL" id="KAI5665764.1"/>
    </source>
</evidence>
<comment type="caution">
    <text evidence="1">The sequence shown here is derived from an EMBL/GenBank/DDBJ whole genome shotgun (WGS) entry which is preliminary data.</text>
</comment>
<name>A0ACC0AZ04_CATRO</name>
<protein>
    <submittedName>
        <fullName evidence="1">Uncharacterized protein</fullName>
    </submittedName>
</protein>
<gene>
    <name evidence="1" type="ORF">M9H77_15617</name>
</gene>
<reference evidence="2" key="1">
    <citation type="journal article" date="2023" name="Nat. Plants">
        <title>Single-cell RNA sequencing provides a high-resolution roadmap for understanding the multicellular compartmentation of specialized metabolism.</title>
        <authorList>
            <person name="Sun S."/>
            <person name="Shen X."/>
            <person name="Li Y."/>
            <person name="Li Y."/>
            <person name="Wang S."/>
            <person name="Li R."/>
            <person name="Zhang H."/>
            <person name="Shen G."/>
            <person name="Guo B."/>
            <person name="Wei J."/>
            <person name="Xu J."/>
            <person name="St-Pierre B."/>
            <person name="Chen S."/>
            <person name="Sun C."/>
        </authorList>
    </citation>
    <scope>NUCLEOTIDE SEQUENCE [LARGE SCALE GENOMIC DNA]</scope>
</reference>
<dbReference type="Proteomes" id="UP001060085">
    <property type="component" value="Linkage Group LG04"/>
</dbReference>
<proteinExistence type="predicted"/>
<dbReference type="EMBL" id="CM044704">
    <property type="protein sequence ID" value="KAI5665764.1"/>
    <property type="molecule type" value="Genomic_DNA"/>
</dbReference>
<keyword evidence="2" id="KW-1185">Reference proteome</keyword>
<evidence type="ECO:0000313" key="2">
    <source>
        <dbReference type="Proteomes" id="UP001060085"/>
    </source>
</evidence>
<sequence length="261" mass="29100">MSYEYARRGASLVIVARREKQLMEVAKKARELGSPHVVPVCADVLNAHDCKRSVDEAIKHFGRLDHLVNNAGIGCVCSFEEVTDITKLAPVMDVNFWGSVYPTYYAIPHLKKTKGKIFVNASSSAYIPPPRLSVYAASKAALVSFYEVLRVELGPEISITTATLGFIDSEMTRGKHLSRQGTFEIDKKSSDDLINGLPRMSSKDCGKSMVDAICKKHKRVTEPKSYKVFFLLKNVCPELFDWAYHVSYLMTKSGPSINKVD</sequence>
<accession>A0ACC0AZ04</accession>
<organism evidence="1 2">
    <name type="scientific">Catharanthus roseus</name>
    <name type="common">Madagascar periwinkle</name>
    <name type="synonym">Vinca rosea</name>
    <dbReference type="NCBI Taxonomy" id="4058"/>
    <lineage>
        <taxon>Eukaryota</taxon>
        <taxon>Viridiplantae</taxon>
        <taxon>Streptophyta</taxon>
        <taxon>Embryophyta</taxon>
        <taxon>Tracheophyta</taxon>
        <taxon>Spermatophyta</taxon>
        <taxon>Magnoliopsida</taxon>
        <taxon>eudicotyledons</taxon>
        <taxon>Gunneridae</taxon>
        <taxon>Pentapetalae</taxon>
        <taxon>asterids</taxon>
        <taxon>lamiids</taxon>
        <taxon>Gentianales</taxon>
        <taxon>Apocynaceae</taxon>
        <taxon>Rauvolfioideae</taxon>
        <taxon>Vinceae</taxon>
        <taxon>Catharanthinae</taxon>
        <taxon>Catharanthus</taxon>
    </lineage>
</organism>